<dbReference type="FunFam" id="3.40.50.2000:FF:000191">
    <property type="entry name" value="Lipopolysaccharide core heptosyltransferase RfaQ"/>
    <property type="match status" value="1"/>
</dbReference>
<comment type="catalytic activity">
    <reaction evidence="4">
        <text>L-alpha-D-Hep-(1-&gt;3)-4-O-phospho-L-alpha-D-Hep-(1-&gt;5)-[alpha-Kdo-(2-&gt;4)]-alpha-Kdo-(2-&gt;6)-lipid A (E. coli) + ADP-L-glycero-beta-D-manno-heptose = L-alpha-D-Hep-(1-&gt;7)-L-alpha-D-Hep-(1-&gt;3)-4-O-phospho-L-alpha-D-Hep-(1-&gt;5)-[alpha-Kdo-(2-&gt;4)]-alpha-Kdo-(2-&gt;6)-lipid A (E. coli) + ADP + H(+)</text>
        <dbReference type="Rhea" id="RHEA:74099"/>
        <dbReference type="ChEBI" id="CHEBI:15378"/>
        <dbReference type="ChEBI" id="CHEBI:61506"/>
        <dbReference type="ChEBI" id="CHEBI:193075"/>
        <dbReference type="ChEBI" id="CHEBI:193076"/>
        <dbReference type="ChEBI" id="CHEBI:456216"/>
        <dbReference type="EC" id="2.4.99.25"/>
    </reaction>
</comment>
<reference evidence="10 12" key="2">
    <citation type="submission" date="2018-04" db="EMBL/GenBank/DDBJ databases">
        <title>Genomes of the Obligate Erwinia dacicola and Facultative Enterobacter sp. OLF Endosymbionts of the Olive Fruit fly, Bactrocera oleae.</title>
        <authorList>
            <person name="Estes A.M."/>
            <person name="Hearn D.J."/>
            <person name="Agarwal S."/>
            <person name="Pierson E.A."/>
            <person name="Dunning-Hotopp J.C."/>
        </authorList>
    </citation>
    <scope>NUCLEOTIDE SEQUENCE [LARGE SCALE GENOMIC DNA]</scope>
    <source>
        <strain evidence="10 12">Oroville</strain>
    </source>
</reference>
<comment type="catalytic activity">
    <reaction evidence="5">
        <text>an L-alpha-D-Hep-(1-&gt;3)-4-O-phospho-L-alpha-D-Hep-(1-&gt;5)-[alpha-Kdo-(2-&gt;4)]-alpha-Kdo-(2-&gt;6)-lipid A + ADP-L-glycero-beta-D-manno-heptose = an L-alpha-D-Hep-(1-&gt;7)-L-alpha-D-Hep-(1-&gt;3)-4-O-phospho-L-alpha-D-Hep-(1-&gt;5)-[alpha-Kdo-(2-&gt;4)]-alpha-Kdo-(2-&gt;6)-lipid A + ADP + H(+)</text>
        <dbReference type="Rhea" id="RHEA:74095"/>
        <dbReference type="ChEBI" id="CHEBI:15378"/>
        <dbReference type="ChEBI" id="CHEBI:61506"/>
        <dbReference type="ChEBI" id="CHEBI:193070"/>
        <dbReference type="ChEBI" id="CHEBI:193071"/>
        <dbReference type="ChEBI" id="CHEBI:456216"/>
        <dbReference type="EC" id="2.4.99.25"/>
    </reaction>
</comment>
<dbReference type="EC" id="2.4.99.25" evidence="6"/>
<dbReference type="InterPro" id="IPR011916">
    <property type="entry name" value="LipoPS_heptosylTferase-III"/>
</dbReference>
<name>A0A1E7YZG4_9GAMM</name>
<dbReference type="Proteomes" id="UP000243534">
    <property type="component" value="Unassembled WGS sequence"/>
</dbReference>
<dbReference type="GO" id="GO:0009244">
    <property type="term" value="P:lipopolysaccharide core region biosynthetic process"/>
    <property type="evidence" value="ECO:0007669"/>
    <property type="project" value="TreeGrafter"/>
</dbReference>
<dbReference type="PANTHER" id="PTHR30160:SF1">
    <property type="entry name" value="LIPOPOLYSACCHARIDE 1,2-N-ACETYLGLUCOSAMINETRANSFERASE-RELATED"/>
    <property type="match status" value="1"/>
</dbReference>
<sequence length="357" mass="40339">MTNQDLPPSSHPVARILVIKFRHHGDMLLTTPVIRSLKAAWPDATVDVLLYEETHAMLTHHPDIHQVYSIDRTWKEQGTRFQVNQEWELLKTLRKQRYDLVVNLADQWRSALITRFTGAPVRLGFDFPKRQGTLWRRCHSHLVSTETHNTLHAVEQNLSLLAPLKLPSTDSTVGMYYADSDRLKVREQLNSVTKYIVVQPTSRWFFKCWSEEKMAAVIQSLQDDGHTIVLTSGPDKKELAMISQIEDQLSSRQNVISLAGQLTLNQVAALIDEAGLFIGVDSVPMHMAAALQTPCIALFGPSKLVFWRPWQVKGEVIWAGDFAPLPDPDAVDTKTAERFLDAIPVKTVLIAARKLLA</sequence>
<keyword evidence="1" id="KW-0328">Glycosyltransferase</keyword>
<dbReference type="Proteomes" id="UP000244334">
    <property type="component" value="Unassembled WGS sequence"/>
</dbReference>
<dbReference type="PANTHER" id="PTHR30160">
    <property type="entry name" value="TETRAACYLDISACCHARIDE 4'-KINASE-RELATED"/>
    <property type="match status" value="1"/>
</dbReference>
<evidence type="ECO:0000313" key="10">
    <source>
        <dbReference type="EMBL" id="RAP70966.1"/>
    </source>
</evidence>
<dbReference type="InterPro" id="IPR002201">
    <property type="entry name" value="Glyco_trans_9"/>
</dbReference>
<evidence type="ECO:0000313" key="12">
    <source>
        <dbReference type="Proteomes" id="UP000244334"/>
    </source>
</evidence>
<protein>
    <recommendedName>
        <fullName evidence="7">Lipopolysaccharide heptosyltransferase 3</fullName>
        <ecNumber evidence="6">2.4.99.25</ecNumber>
    </recommendedName>
    <alternativeName>
        <fullName evidence="8">ADP-heptose:lipopolysaccharide heptosyltransferase III</fullName>
    </alternativeName>
</protein>
<evidence type="ECO:0000256" key="3">
    <source>
        <dbReference type="ARBA" id="ARBA00022985"/>
    </source>
</evidence>
<reference evidence="9 11" key="1">
    <citation type="submission" date="2016-07" db="EMBL/GenBank/DDBJ databases">
        <authorList>
            <person name="Yuval B."/>
        </authorList>
    </citation>
    <scope>NUCLEOTIDE SEQUENCE [LARGE SCALE GENOMIC DNA]</scope>
    <source>
        <strain evidence="9 11">IL</strain>
    </source>
</reference>
<evidence type="ECO:0000256" key="8">
    <source>
        <dbReference type="ARBA" id="ARBA00075031"/>
    </source>
</evidence>
<evidence type="ECO:0000313" key="11">
    <source>
        <dbReference type="Proteomes" id="UP000243534"/>
    </source>
</evidence>
<accession>A0A1E7YZG4</accession>
<evidence type="ECO:0000256" key="1">
    <source>
        <dbReference type="ARBA" id="ARBA00022676"/>
    </source>
</evidence>
<proteinExistence type="predicted"/>
<evidence type="ECO:0000256" key="4">
    <source>
        <dbReference type="ARBA" id="ARBA00051137"/>
    </source>
</evidence>
<keyword evidence="12" id="KW-1185">Reference proteome</keyword>
<keyword evidence="3" id="KW-0448">Lipopolysaccharide biosynthesis</keyword>
<dbReference type="CDD" id="cd03789">
    <property type="entry name" value="GT9_LPS_heptosyltransferase"/>
    <property type="match status" value="1"/>
</dbReference>
<evidence type="ECO:0000256" key="7">
    <source>
        <dbReference type="ARBA" id="ARBA00074396"/>
    </source>
</evidence>
<dbReference type="GO" id="GO:0005829">
    <property type="term" value="C:cytosol"/>
    <property type="evidence" value="ECO:0007669"/>
    <property type="project" value="TreeGrafter"/>
</dbReference>
<dbReference type="Pfam" id="PF01075">
    <property type="entry name" value="Glyco_transf_9"/>
    <property type="match status" value="1"/>
</dbReference>
<dbReference type="AlphaFoldDB" id="A0A1E7YZG4"/>
<dbReference type="RefSeq" id="WP_070135166.1">
    <property type="nucleotide sequence ID" value="NZ_LJAM02000225.1"/>
</dbReference>
<keyword evidence="2 9" id="KW-0808">Transferase</keyword>
<dbReference type="NCBIfam" id="TIGR02201">
    <property type="entry name" value="heptsyl_trn_III"/>
    <property type="match status" value="1"/>
</dbReference>
<dbReference type="InterPro" id="IPR051199">
    <property type="entry name" value="LPS_LOS_Heptosyltrfase"/>
</dbReference>
<evidence type="ECO:0000256" key="5">
    <source>
        <dbReference type="ARBA" id="ARBA00051369"/>
    </source>
</evidence>
<evidence type="ECO:0000313" key="9">
    <source>
        <dbReference type="EMBL" id="OFC61902.1"/>
    </source>
</evidence>
<organism evidence="9 11">
    <name type="scientific">Candidatus Erwinia dacicola</name>
    <dbReference type="NCBI Taxonomy" id="252393"/>
    <lineage>
        <taxon>Bacteria</taxon>
        <taxon>Pseudomonadati</taxon>
        <taxon>Pseudomonadota</taxon>
        <taxon>Gammaproteobacteria</taxon>
        <taxon>Enterobacterales</taxon>
        <taxon>Erwiniaceae</taxon>
        <taxon>Erwinia</taxon>
    </lineage>
</organism>
<dbReference type="OrthoDB" id="9781892at2"/>
<evidence type="ECO:0000256" key="6">
    <source>
        <dbReference type="ARBA" id="ARBA00066496"/>
    </source>
</evidence>
<comment type="caution">
    <text evidence="9">The sequence shown here is derived from an EMBL/GenBank/DDBJ whole genome shotgun (WGS) entry which is preliminary data.</text>
</comment>
<dbReference type="EMBL" id="LJAM02000225">
    <property type="protein sequence ID" value="RAP70966.1"/>
    <property type="molecule type" value="Genomic_DNA"/>
</dbReference>
<dbReference type="Gene3D" id="3.40.50.2000">
    <property type="entry name" value="Glycogen Phosphorylase B"/>
    <property type="match status" value="2"/>
</dbReference>
<dbReference type="GO" id="GO:0008713">
    <property type="term" value="F:ADP-heptose-lipopolysaccharide heptosyltransferase activity"/>
    <property type="evidence" value="ECO:0007669"/>
    <property type="project" value="TreeGrafter"/>
</dbReference>
<dbReference type="SUPFAM" id="SSF53756">
    <property type="entry name" value="UDP-Glycosyltransferase/glycogen phosphorylase"/>
    <property type="match status" value="1"/>
</dbReference>
<evidence type="ECO:0000256" key="2">
    <source>
        <dbReference type="ARBA" id="ARBA00022679"/>
    </source>
</evidence>
<gene>
    <name evidence="10" type="ORF">ACZ87_02227</name>
    <name evidence="9" type="ORF">BBW68_11455</name>
</gene>
<dbReference type="EMBL" id="MAYS01000324">
    <property type="protein sequence ID" value="OFC61902.1"/>
    <property type="molecule type" value="Genomic_DNA"/>
</dbReference>